<organism evidence="7 8">
    <name type="scientific">Aquimarina addita</name>
    <dbReference type="NCBI Taxonomy" id="870485"/>
    <lineage>
        <taxon>Bacteria</taxon>
        <taxon>Pseudomonadati</taxon>
        <taxon>Bacteroidota</taxon>
        <taxon>Flavobacteriia</taxon>
        <taxon>Flavobacteriales</taxon>
        <taxon>Flavobacteriaceae</taxon>
        <taxon>Aquimarina</taxon>
    </lineage>
</organism>
<evidence type="ECO:0000256" key="1">
    <source>
        <dbReference type="ARBA" id="ARBA00001933"/>
    </source>
</evidence>
<keyword evidence="7" id="KW-0808">Transferase</keyword>
<evidence type="ECO:0000256" key="2">
    <source>
        <dbReference type="ARBA" id="ARBA00009533"/>
    </source>
</evidence>
<name>A0ABP6UP06_9FLAO</name>
<keyword evidence="7" id="KW-0032">Aminotransferase</keyword>
<dbReference type="InterPro" id="IPR002129">
    <property type="entry name" value="PyrdxlP-dep_de-COase"/>
</dbReference>
<dbReference type="InterPro" id="IPR015422">
    <property type="entry name" value="PyrdxlP-dep_Trfase_small"/>
</dbReference>
<sequence length="470" mass="52358">MSLQKRIYREIQDKTIFTNAQQYAFEYMDTVFDRNIYPTKKALQSLSNFEEQLPADSTEAKAVLTFLNTYGAPATLPTTGGRYFGFVSGGALPIGIAAKSLATFWDQAPAMHVLSPIGSQLEAVVENWLQELFCLPTSTVAGFVSGTSTANLCGLSAARFRILEKLDWNVNKKGLFNAPKIRIVTGRHAHATILKAIGILGFGIENIEWVDVDDQGRIIADSIPILDDKTILILQAGNVNSGAFDDFENICAKAREANAWVHIDGAFGLWAGAVAKLKHLTKGMEQASSWAVDGHKTLNTPYDCGIVLCTDKEALKSSLHMSGSYIVESKERDGMFYTPEMSRRARIIELWAVMKYLGREGIDEMIYTMHLRAQQFSSEIQRIKGFKVLNEVVFNQVIVQCESDKTTTEVLSKIQELRECWVGGSTWFEKKIIRVSVCSWATTEDDITRSTISFKKALAQVKLSFKNNKN</sequence>
<evidence type="ECO:0000256" key="6">
    <source>
        <dbReference type="RuleBase" id="RU000382"/>
    </source>
</evidence>
<reference evidence="8" key="1">
    <citation type="journal article" date="2019" name="Int. J. Syst. Evol. Microbiol.">
        <title>The Global Catalogue of Microorganisms (GCM) 10K type strain sequencing project: providing services to taxonomists for standard genome sequencing and annotation.</title>
        <authorList>
            <consortium name="The Broad Institute Genomics Platform"/>
            <consortium name="The Broad Institute Genome Sequencing Center for Infectious Disease"/>
            <person name="Wu L."/>
            <person name="Ma J."/>
        </authorList>
    </citation>
    <scope>NUCLEOTIDE SEQUENCE [LARGE SCALE GENOMIC DNA]</scope>
    <source>
        <strain evidence="8">JCM 17106</strain>
    </source>
</reference>
<evidence type="ECO:0000256" key="3">
    <source>
        <dbReference type="ARBA" id="ARBA00022793"/>
    </source>
</evidence>
<comment type="similarity">
    <text evidence="2 6">Belongs to the group II decarboxylase family.</text>
</comment>
<dbReference type="PANTHER" id="PTHR11999">
    <property type="entry name" value="GROUP II PYRIDOXAL-5-PHOSPHATE DECARBOXYLASE"/>
    <property type="match status" value="1"/>
</dbReference>
<evidence type="ECO:0000313" key="8">
    <source>
        <dbReference type="Proteomes" id="UP001500459"/>
    </source>
</evidence>
<dbReference type="Pfam" id="PF00282">
    <property type="entry name" value="Pyridoxal_deC"/>
    <property type="match status" value="1"/>
</dbReference>
<keyword evidence="5 6" id="KW-0456">Lyase</keyword>
<accession>A0ABP6UP06</accession>
<comment type="cofactor">
    <cofactor evidence="1 6">
        <name>pyridoxal 5'-phosphate</name>
        <dbReference type="ChEBI" id="CHEBI:597326"/>
    </cofactor>
</comment>
<dbReference type="InterPro" id="IPR015424">
    <property type="entry name" value="PyrdxlP-dep_Trfase"/>
</dbReference>
<dbReference type="Gene3D" id="3.90.1150.10">
    <property type="entry name" value="Aspartate Aminotransferase, domain 1"/>
    <property type="match status" value="1"/>
</dbReference>
<dbReference type="Gene3D" id="3.40.640.10">
    <property type="entry name" value="Type I PLP-dependent aspartate aminotransferase-like (Major domain)"/>
    <property type="match status" value="1"/>
</dbReference>
<proteinExistence type="inferred from homology"/>
<evidence type="ECO:0000256" key="4">
    <source>
        <dbReference type="ARBA" id="ARBA00022898"/>
    </source>
</evidence>
<keyword evidence="8" id="KW-1185">Reference proteome</keyword>
<keyword evidence="4 6" id="KW-0663">Pyridoxal phosphate</keyword>
<evidence type="ECO:0000313" key="7">
    <source>
        <dbReference type="EMBL" id="GAA3511151.1"/>
    </source>
</evidence>
<dbReference type="PANTHER" id="PTHR11999:SF70">
    <property type="entry name" value="MIP05841P"/>
    <property type="match status" value="1"/>
</dbReference>
<evidence type="ECO:0000256" key="5">
    <source>
        <dbReference type="ARBA" id="ARBA00023239"/>
    </source>
</evidence>
<dbReference type="SUPFAM" id="SSF53383">
    <property type="entry name" value="PLP-dependent transferases"/>
    <property type="match status" value="1"/>
</dbReference>
<dbReference type="Proteomes" id="UP001500459">
    <property type="component" value="Unassembled WGS sequence"/>
</dbReference>
<gene>
    <name evidence="7" type="ORF">GCM10022393_26140</name>
</gene>
<protein>
    <submittedName>
        <fullName evidence="7">Aspartate aminotransferase family protein</fullName>
    </submittedName>
</protein>
<keyword evidence="3" id="KW-0210">Decarboxylase</keyword>
<dbReference type="RefSeq" id="WP_344928070.1">
    <property type="nucleotide sequence ID" value="NZ_BAABCW010000010.1"/>
</dbReference>
<comment type="caution">
    <text evidence="7">The sequence shown here is derived from an EMBL/GenBank/DDBJ whole genome shotgun (WGS) entry which is preliminary data.</text>
</comment>
<dbReference type="InterPro" id="IPR015421">
    <property type="entry name" value="PyrdxlP-dep_Trfase_major"/>
</dbReference>
<dbReference type="InterPro" id="IPR010977">
    <property type="entry name" value="Aromatic_deC"/>
</dbReference>
<dbReference type="EMBL" id="BAABCW010000010">
    <property type="protein sequence ID" value="GAA3511151.1"/>
    <property type="molecule type" value="Genomic_DNA"/>
</dbReference>
<dbReference type="GO" id="GO:0008483">
    <property type="term" value="F:transaminase activity"/>
    <property type="evidence" value="ECO:0007669"/>
    <property type="project" value="UniProtKB-KW"/>
</dbReference>